<evidence type="ECO:0000256" key="1">
    <source>
        <dbReference type="SAM" id="MobiDB-lite"/>
    </source>
</evidence>
<proteinExistence type="predicted"/>
<protein>
    <submittedName>
        <fullName evidence="2">Uncharacterized protein</fullName>
    </submittedName>
</protein>
<dbReference type="AlphaFoldDB" id="A0A1T5BW02"/>
<feature type="region of interest" description="Disordered" evidence="1">
    <location>
        <begin position="1"/>
        <end position="20"/>
    </location>
</feature>
<accession>A0A1T5BW02</accession>
<evidence type="ECO:0000313" key="2">
    <source>
        <dbReference type="EMBL" id="SKB51375.1"/>
    </source>
</evidence>
<organism evidence="2 3">
    <name type="scientific">Bosea thiooxidans</name>
    <dbReference type="NCBI Taxonomy" id="53254"/>
    <lineage>
        <taxon>Bacteria</taxon>
        <taxon>Pseudomonadati</taxon>
        <taxon>Pseudomonadota</taxon>
        <taxon>Alphaproteobacteria</taxon>
        <taxon>Hyphomicrobiales</taxon>
        <taxon>Boseaceae</taxon>
        <taxon>Bosea</taxon>
    </lineage>
</organism>
<dbReference type="EMBL" id="FUYX01000002">
    <property type="protein sequence ID" value="SKB51375.1"/>
    <property type="molecule type" value="Genomic_DNA"/>
</dbReference>
<dbReference type="RefSeq" id="WP_139384269.1">
    <property type="nucleotide sequence ID" value="NZ_FUYX01000002.1"/>
</dbReference>
<dbReference type="Proteomes" id="UP000190130">
    <property type="component" value="Unassembled WGS sequence"/>
</dbReference>
<gene>
    <name evidence="2" type="ORF">SAMN05660750_01081</name>
</gene>
<name>A0A1T5BW02_9HYPH</name>
<reference evidence="2 3" key="1">
    <citation type="submission" date="2017-02" db="EMBL/GenBank/DDBJ databases">
        <authorList>
            <person name="Peterson S.W."/>
        </authorList>
    </citation>
    <scope>NUCLEOTIDE SEQUENCE [LARGE SCALE GENOMIC DNA]</scope>
    <source>
        <strain evidence="2 3">DSM 9653</strain>
    </source>
</reference>
<sequence>MSDRKEMSPGNGVPGPSFDRRTTDAVIAAVENEIALLDAELVKAGNGGREATALSDKKARLQGFLADYAMIANDYHGRLARGAQPVSRSLWKQLLDRLKLG</sequence>
<evidence type="ECO:0000313" key="3">
    <source>
        <dbReference type="Proteomes" id="UP000190130"/>
    </source>
</evidence>